<reference evidence="9 10" key="1">
    <citation type="submission" date="2017-05" db="EMBL/GenBank/DDBJ databases">
        <title>Acinetobacter populi ANC 5415 (= PBJ7), whole genome shotgun sequencing project.</title>
        <authorList>
            <person name="Nemec A."/>
            <person name="Radolfova-Krizova L."/>
        </authorList>
    </citation>
    <scope>NUCLEOTIDE SEQUENCE [LARGE SCALE GENOMIC DNA]</scope>
    <source>
        <strain evidence="9 10">PBJ7</strain>
    </source>
</reference>
<evidence type="ECO:0000256" key="5">
    <source>
        <dbReference type="ARBA" id="ARBA00022989"/>
    </source>
</evidence>
<feature type="transmembrane region" description="Helical" evidence="7">
    <location>
        <begin position="49"/>
        <end position="67"/>
    </location>
</feature>
<evidence type="ECO:0000256" key="7">
    <source>
        <dbReference type="SAM" id="Phobius"/>
    </source>
</evidence>
<feature type="transmembrane region" description="Helical" evidence="7">
    <location>
        <begin position="169"/>
        <end position="189"/>
    </location>
</feature>
<gene>
    <name evidence="9" type="ORF">CAP51_11950</name>
</gene>
<sequence length="418" mass="45615">MSRLMLPNFSDNTRFMLSFILVASTAGLGIGTAKVATSLFAIELNASEFELGLVAAAQTIGILFMGLPTGALINRFGPLILFSTGSLLSGLWYALTPMLHQAWFLIICSTLVSFCMPLRFVSLNTVFMSQLYQIGAAKAGWFRGAHMIGFMLLGPMLAVWLIHGLGFVGAFWALATLFIVPVFIAPMMFRNYKVDRKTAPRISWKSLVEPLSLLKQERALRYVALIEFASNAAMSYFTFFIVVIAIQRYDFHPAAAASLVTLYGLIYMTALFSAGLLLAQLGEKRFYQLGFMVVGIGLFCLAVPFTAYWLWLGAPILGLGLGIVNVVNLSAFAHIGQRVGMANVSALSSFSGPVGSLLGSILGGLFGHIWGLQILFFPLVILFLALIVLVQVKYPFIQNSRPQTSDSEIDILTNVEGQ</sequence>
<dbReference type="OrthoDB" id="8699103at2"/>
<feature type="transmembrane region" description="Helical" evidence="7">
    <location>
        <begin position="79"/>
        <end position="95"/>
    </location>
</feature>
<dbReference type="Pfam" id="PF07690">
    <property type="entry name" value="MFS_1"/>
    <property type="match status" value="1"/>
</dbReference>
<evidence type="ECO:0000256" key="2">
    <source>
        <dbReference type="ARBA" id="ARBA00022448"/>
    </source>
</evidence>
<keyword evidence="3" id="KW-1003">Cell membrane</keyword>
<dbReference type="GO" id="GO:0005886">
    <property type="term" value="C:plasma membrane"/>
    <property type="evidence" value="ECO:0007669"/>
    <property type="project" value="UniProtKB-SubCell"/>
</dbReference>
<dbReference type="RefSeq" id="WP_087620995.1">
    <property type="nucleotide sequence ID" value="NZ_NEXX01000004.1"/>
</dbReference>
<dbReference type="InterPro" id="IPR020846">
    <property type="entry name" value="MFS_dom"/>
</dbReference>
<dbReference type="InterPro" id="IPR036259">
    <property type="entry name" value="MFS_trans_sf"/>
</dbReference>
<feature type="transmembrane region" description="Helical" evidence="7">
    <location>
        <begin position="372"/>
        <end position="392"/>
    </location>
</feature>
<evidence type="ECO:0000259" key="8">
    <source>
        <dbReference type="PROSITE" id="PS50850"/>
    </source>
</evidence>
<evidence type="ECO:0000256" key="3">
    <source>
        <dbReference type="ARBA" id="ARBA00022475"/>
    </source>
</evidence>
<dbReference type="InterPro" id="IPR011701">
    <property type="entry name" value="MFS"/>
</dbReference>
<proteinExistence type="predicted"/>
<keyword evidence="4 7" id="KW-0812">Transmembrane</keyword>
<evidence type="ECO:0000256" key="6">
    <source>
        <dbReference type="ARBA" id="ARBA00023136"/>
    </source>
</evidence>
<keyword evidence="10" id="KW-1185">Reference proteome</keyword>
<dbReference type="PROSITE" id="PS50850">
    <property type="entry name" value="MFS"/>
    <property type="match status" value="1"/>
</dbReference>
<protein>
    <recommendedName>
        <fullName evidence="8">Major facilitator superfamily (MFS) profile domain-containing protein</fullName>
    </recommendedName>
</protein>
<comment type="caution">
    <text evidence="9">The sequence shown here is derived from an EMBL/GenBank/DDBJ whole genome shotgun (WGS) entry which is preliminary data.</text>
</comment>
<keyword evidence="5 7" id="KW-1133">Transmembrane helix</keyword>
<feature type="transmembrane region" description="Helical" evidence="7">
    <location>
        <begin position="258"/>
        <end position="279"/>
    </location>
</feature>
<evidence type="ECO:0000313" key="10">
    <source>
        <dbReference type="Proteomes" id="UP000196536"/>
    </source>
</evidence>
<keyword evidence="6 7" id="KW-0472">Membrane</keyword>
<dbReference type="EMBL" id="NEXX01000004">
    <property type="protein sequence ID" value="OUY06638.1"/>
    <property type="molecule type" value="Genomic_DNA"/>
</dbReference>
<feature type="transmembrane region" description="Helical" evidence="7">
    <location>
        <begin position="316"/>
        <end position="335"/>
    </location>
</feature>
<dbReference type="Proteomes" id="UP000196536">
    <property type="component" value="Unassembled WGS sequence"/>
</dbReference>
<accession>A0A1Z9YWN4</accession>
<dbReference type="SUPFAM" id="SSF103473">
    <property type="entry name" value="MFS general substrate transporter"/>
    <property type="match status" value="1"/>
</dbReference>
<dbReference type="PANTHER" id="PTHR23517">
    <property type="entry name" value="RESISTANCE PROTEIN MDTM, PUTATIVE-RELATED-RELATED"/>
    <property type="match status" value="1"/>
</dbReference>
<feature type="transmembrane region" description="Helical" evidence="7">
    <location>
        <begin position="347"/>
        <end position="366"/>
    </location>
</feature>
<organism evidence="9 10">
    <name type="scientific">Acinetobacter populi</name>
    <dbReference type="NCBI Taxonomy" id="1582270"/>
    <lineage>
        <taxon>Bacteria</taxon>
        <taxon>Pseudomonadati</taxon>
        <taxon>Pseudomonadota</taxon>
        <taxon>Gammaproteobacteria</taxon>
        <taxon>Moraxellales</taxon>
        <taxon>Moraxellaceae</taxon>
        <taxon>Acinetobacter</taxon>
    </lineage>
</organism>
<name>A0A1Z9YWN4_9GAMM</name>
<evidence type="ECO:0000256" key="4">
    <source>
        <dbReference type="ARBA" id="ARBA00022692"/>
    </source>
</evidence>
<feature type="transmembrane region" description="Helical" evidence="7">
    <location>
        <begin position="141"/>
        <end position="163"/>
    </location>
</feature>
<feature type="transmembrane region" description="Helical" evidence="7">
    <location>
        <begin position="286"/>
        <end position="310"/>
    </location>
</feature>
<evidence type="ECO:0000313" key="9">
    <source>
        <dbReference type="EMBL" id="OUY06638.1"/>
    </source>
</evidence>
<comment type="subcellular location">
    <subcellularLocation>
        <location evidence="1">Cell membrane</location>
        <topology evidence="1">Multi-pass membrane protein</topology>
    </subcellularLocation>
</comment>
<feature type="transmembrane region" description="Helical" evidence="7">
    <location>
        <begin position="222"/>
        <end position="246"/>
    </location>
</feature>
<dbReference type="InterPro" id="IPR050171">
    <property type="entry name" value="MFS_Transporters"/>
</dbReference>
<dbReference type="Gene3D" id="1.20.1250.20">
    <property type="entry name" value="MFS general substrate transporter like domains"/>
    <property type="match status" value="1"/>
</dbReference>
<keyword evidence="2" id="KW-0813">Transport</keyword>
<feature type="domain" description="Major facilitator superfamily (MFS) profile" evidence="8">
    <location>
        <begin position="219"/>
        <end position="418"/>
    </location>
</feature>
<evidence type="ECO:0000256" key="1">
    <source>
        <dbReference type="ARBA" id="ARBA00004651"/>
    </source>
</evidence>
<dbReference type="AlphaFoldDB" id="A0A1Z9YWN4"/>
<dbReference type="GO" id="GO:0022857">
    <property type="term" value="F:transmembrane transporter activity"/>
    <property type="evidence" value="ECO:0007669"/>
    <property type="project" value="InterPro"/>
</dbReference>
<feature type="transmembrane region" description="Helical" evidence="7">
    <location>
        <begin position="101"/>
        <end position="121"/>
    </location>
</feature>